<dbReference type="Proteomes" id="UP000306544">
    <property type="component" value="Unassembled WGS sequence"/>
</dbReference>
<reference evidence="2 3" key="1">
    <citation type="submission" date="2019-05" db="EMBL/GenBank/DDBJ databases">
        <title>Nesterenkonia sp. GY239, isolated from the Southern Atlantic Ocean.</title>
        <authorList>
            <person name="Zhang G."/>
        </authorList>
    </citation>
    <scope>NUCLEOTIDE SEQUENCE [LARGE SCALE GENOMIC DNA]</scope>
    <source>
        <strain evidence="2 3">GY239</strain>
    </source>
</reference>
<dbReference type="InterPro" id="IPR050982">
    <property type="entry name" value="Auxin_biosynth/cation_transpt"/>
</dbReference>
<evidence type="ECO:0000313" key="3">
    <source>
        <dbReference type="Proteomes" id="UP000306544"/>
    </source>
</evidence>
<dbReference type="InterPro" id="IPR036188">
    <property type="entry name" value="FAD/NAD-bd_sf"/>
</dbReference>
<dbReference type="Pfam" id="PF13738">
    <property type="entry name" value="Pyr_redox_3"/>
    <property type="match status" value="1"/>
</dbReference>
<keyword evidence="3" id="KW-1185">Reference proteome</keyword>
<dbReference type="PRINTS" id="PR00368">
    <property type="entry name" value="FADPNR"/>
</dbReference>
<organism evidence="2 3">
    <name type="scientific">Nesterenkonia sphaerica</name>
    <dbReference type="NCBI Taxonomy" id="1804988"/>
    <lineage>
        <taxon>Bacteria</taxon>
        <taxon>Bacillati</taxon>
        <taxon>Actinomycetota</taxon>
        <taxon>Actinomycetes</taxon>
        <taxon>Micrococcales</taxon>
        <taxon>Micrococcaceae</taxon>
        <taxon>Nesterenkonia</taxon>
    </lineage>
</organism>
<accession>A0A5R9AF07</accession>
<dbReference type="PANTHER" id="PTHR43539:SF89">
    <property type="entry name" value="NAD(P)-BINDING DOMAIN-CONTAINING PROTEIN"/>
    <property type="match status" value="1"/>
</dbReference>
<dbReference type="PANTHER" id="PTHR43539">
    <property type="entry name" value="FLAVIN-BINDING MONOOXYGENASE-LIKE PROTEIN (AFU_ORTHOLOGUE AFUA_4G09220)"/>
    <property type="match status" value="1"/>
</dbReference>
<dbReference type="SUPFAM" id="SSF51905">
    <property type="entry name" value="FAD/NAD(P)-binding domain"/>
    <property type="match status" value="2"/>
</dbReference>
<comment type="caution">
    <text evidence="2">The sequence shown here is derived from an EMBL/GenBank/DDBJ whole genome shotgun (WGS) entry which is preliminary data.</text>
</comment>
<dbReference type="RefSeq" id="WP_138169888.1">
    <property type="nucleotide sequence ID" value="NZ_VAWA01000005.1"/>
</dbReference>
<gene>
    <name evidence="2" type="ORF">FEF27_05695</name>
</gene>
<evidence type="ECO:0000256" key="1">
    <source>
        <dbReference type="ARBA" id="ARBA00023002"/>
    </source>
</evidence>
<dbReference type="AlphaFoldDB" id="A0A5R9AF07"/>
<protein>
    <submittedName>
        <fullName evidence="2">Pyridine nucleotide-disulfide oxidoreductase</fullName>
    </submittedName>
</protein>
<dbReference type="GO" id="GO:0050660">
    <property type="term" value="F:flavin adenine dinucleotide binding"/>
    <property type="evidence" value="ECO:0007669"/>
    <property type="project" value="TreeGrafter"/>
</dbReference>
<dbReference type="Gene3D" id="3.50.50.60">
    <property type="entry name" value="FAD/NAD(P)-binding domain"/>
    <property type="match status" value="2"/>
</dbReference>
<dbReference type="EMBL" id="VAWA01000005">
    <property type="protein sequence ID" value="TLP77183.1"/>
    <property type="molecule type" value="Genomic_DNA"/>
</dbReference>
<proteinExistence type="predicted"/>
<dbReference type="OrthoDB" id="9808049at2"/>
<sequence length="370" mass="39873">MRILDTLVIGAGPAGLGTALALDVVDDLHYGVVDRGRVGQTFLDWPEPQRFLTPSFPSNGYGATDLNSIHPLTSPAYSLGVDYPTGRQYATYLRSVAKIFEIPVVTEVEVLDVLRSDGDLFTVETTQQTLRARTVVWAGGEFHQKGVPAISGGDLLTHASEKDAWRQREADVVILGGFESGIDLACHHIAQGAKQVTVVDGSQPWDDPEASDPSLELAPRTRMRLSQAQASGRLAFFPSHAVEVAQGGEGFVVELEDGQKVSSTAPPIAATGFGPGLGPVSGLFEQRDDGWPLVDDNDESTIIDGLFLSGAALRHGSKRFCFVYKFRQRYAHIAHAIGHRLGKNTDNLEAWREAGMWAEDIAACGADCTC</sequence>
<name>A0A5R9AF07_9MICC</name>
<dbReference type="GO" id="GO:0004497">
    <property type="term" value="F:monooxygenase activity"/>
    <property type="evidence" value="ECO:0007669"/>
    <property type="project" value="TreeGrafter"/>
</dbReference>
<evidence type="ECO:0000313" key="2">
    <source>
        <dbReference type="EMBL" id="TLP77183.1"/>
    </source>
</evidence>
<keyword evidence="1" id="KW-0560">Oxidoreductase</keyword>